<name>A0A494YWF8_9BACI</name>
<dbReference type="RefSeq" id="WP_121132359.1">
    <property type="nucleotide sequence ID" value="NZ_RBZO01000020.1"/>
</dbReference>
<accession>A0A494YWF8</accession>
<evidence type="ECO:0000313" key="1">
    <source>
        <dbReference type="EMBL" id="RKQ14482.1"/>
    </source>
</evidence>
<dbReference type="PANTHER" id="PTHR39179">
    <property type="entry name" value="SPORE COAT PROTEIN I"/>
    <property type="match status" value="1"/>
</dbReference>
<dbReference type="InterPro" id="IPR011009">
    <property type="entry name" value="Kinase-like_dom_sf"/>
</dbReference>
<gene>
    <name evidence="1" type="ORF">D8M05_12665</name>
</gene>
<dbReference type="AlphaFoldDB" id="A0A494YWF8"/>
<dbReference type="OrthoDB" id="2986702at2"/>
<proteinExistence type="predicted"/>
<dbReference type="EMBL" id="RBZO01000020">
    <property type="protein sequence ID" value="RKQ14482.1"/>
    <property type="molecule type" value="Genomic_DNA"/>
</dbReference>
<dbReference type="InterPro" id="IPR047175">
    <property type="entry name" value="CotS-like"/>
</dbReference>
<comment type="caution">
    <text evidence="1">The sequence shown here is derived from an EMBL/GenBank/DDBJ whole genome shotgun (WGS) entry which is preliminary data.</text>
</comment>
<protein>
    <recommendedName>
        <fullName evidence="3">Spore coat protein YutH</fullName>
    </recommendedName>
</protein>
<keyword evidence="2" id="KW-1185">Reference proteome</keyword>
<sequence>MPLSRFLSTYYDIQVEEKIQFDEQEGYLQDNYLYFITSIPDKEIVYMEQATIAYYLKENNYNHLSLPIPNIHGKWFTPLEDKKYIVLKVEAYREDDGITDGQALASFHQIGAAYQYQPKEISSYGNWRKLWIDKLTAFEMKIEEEVKKQPTDYYRLLMDVLPYLIGMSENAIQYARQSETDTRFHEADQGTFCFHRYHNQLKQPILWFDQLVYDHPARDIAEYIRTLLLNNEDDEEIVAFVRDYQSIHPLSVFSWRLVYSRLIFPSALFDFISRGFMEAPVDYNLLHQELIGLLEKQTQYERRLSNFYENLSIDTETLNIPVVNWL</sequence>
<dbReference type="Gene3D" id="3.90.1200.10">
    <property type="match status" value="1"/>
</dbReference>
<evidence type="ECO:0000313" key="2">
    <source>
        <dbReference type="Proteomes" id="UP000281813"/>
    </source>
</evidence>
<dbReference type="PANTHER" id="PTHR39179:SF2">
    <property type="entry name" value="ENDOSPORE COAT-ASSOCIATED PROTEIN YUTH"/>
    <property type="match status" value="1"/>
</dbReference>
<evidence type="ECO:0008006" key="3">
    <source>
        <dbReference type="Google" id="ProtNLM"/>
    </source>
</evidence>
<dbReference type="Proteomes" id="UP000281813">
    <property type="component" value="Unassembled WGS sequence"/>
</dbReference>
<reference evidence="1 2" key="1">
    <citation type="journal article" date="2015" name="Antonie Van Leeuwenhoek">
        <title>Oceanobacillus bengalensis sp. nov., a bacterium isolated from seawater of the Bay of Bengal.</title>
        <authorList>
            <person name="Yongchang O."/>
            <person name="Xiang W."/>
            <person name="Wang G."/>
        </authorList>
    </citation>
    <scope>NUCLEOTIDE SEQUENCE [LARGE SCALE GENOMIC DNA]</scope>
    <source>
        <strain evidence="1 2">MCCC 1K00260</strain>
    </source>
</reference>
<dbReference type="SUPFAM" id="SSF56112">
    <property type="entry name" value="Protein kinase-like (PK-like)"/>
    <property type="match status" value="1"/>
</dbReference>
<organism evidence="1 2">
    <name type="scientific">Oceanobacillus bengalensis</name>
    <dbReference type="NCBI Taxonomy" id="1435466"/>
    <lineage>
        <taxon>Bacteria</taxon>
        <taxon>Bacillati</taxon>
        <taxon>Bacillota</taxon>
        <taxon>Bacilli</taxon>
        <taxon>Bacillales</taxon>
        <taxon>Bacillaceae</taxon>
        <taxon>Oceanobacillus</taxon>
    </lineage>
</organism>
<dbReference type="GO" id="GO:0042601">
    <property type="term" value="C:endospore-forming forespore"/>
    <property type="evidence" value="ECO:0007669"/>
    <property type="project" value="TreeGrafter"/>
</dbReference>